<proteinExistence type="inferred from homology"/>
<dbReference type="AlphaFoldDB" id="A0A9W8NVZ5"/>
<sequence length="312" mass="34359">MFGFFEGKSWDASDIPDLTGRIAIVTGGNTGLGLVTVRELARHGARVYMLSRNESKAITAIDEIKNEIPEANVEFIHFDLQSLKSAKQAAESFLAKEDRLDILINNAAIMAVPYQLSEDGIELQACNGTGHVALTLPLLPVLKRTATDPNSRVRIVNITSIAAGGAHKPDFTNLDTLNRPFWITVVRYANSKLFNMLFTNELQKRLEGTRIYCLSVHPGVISTDIWLGLNQSWPWLSPLHAIRRRLMLTPYQGALTQLYAATSPEVEAKDLKAAYLVPVGKVGNKPSLGEDKKGELGKGFMDLCEKLIAKNS</sequence>
<gene>
    <name evidence="4" type="ORF">DFH05DRAFT_1574293</name>
</gene>
<keyword evidence="2" id="KW-0521">NADP</keyword>
<dbReference type="SUPFAM" id="SSF51735">
    <property type="entry name" value="NAD(P)-binding Rossmann-fold domains"/>
    <property type="match status" value="1"/>
</dbReference>
<protein>
    <submittedName>
        <fullName evidence="4">Short chain dehydrogenase</fullName>
    </submittedName>
</protein>
<evidence type="ECO:0000313" key="4">
    <source>
        <dbReference type="EMBL" id="KAJ3741980.1"/>
    </source>
</evidence>
<accession>A0A9W8NVZ5</accession>
<dbReference type="EMBL" id="JANVFU010000011">
    <property type="protein sequence ID" value="KAJ3741980.1"/>
    <property type="molecule type" value="Genomic_DNA"/>
</dbReference>
<dbReference type="InterPro" id="IPR002347">
    <property type="entry name" value="SDR_fam"/>
</dbReference>
<keyword evidence="5" id="KW-1185">Reference proteome</keyword>
<evidence type="ECO:0000256" key="3">
    <source>
        <dbReference type="ARBA" id="ARBA00023002"/>
    </source>
</evidence>
<reference evidence="4 5" key="1">
    <citation type="journal article" date="2023" name="Proc. Natl. Acad. Sci. U.S.A.">
        <title>A global phylogenomic analysis of the shiitake genus Lentinula.</title>
        <authorList>
            <person name="Sierra-Patev S."/>
            <person name="Min B."/>
            <person name="Naranjo-Ortiz M."/>
            <person name="Looney B."/>
            <person name="Konkel Z."/>
            <person name="Slot J.C."/>
            <person name="Sakamoto Y."/>
            <person name="Steenwyk J.L."/>
            <person name="Rokas A."/>
            <person name="Carro J."/>
            <person name="Camarero S."/>
            <person name="Ferreira P."/>
            <person name="Molpeceres G."/>
            <person name="Ruiz-Duenas F.J."/>
            <person name="Serrano A."/>
            <person name="Henrissat B."/>
            <person name="Drula E."/>
            <person name="Hughes K.W."/>
            <person name="Mata J.L."/>
            <person name="Ishikawa N.K."/>
            <person name="Vargas-Isla R."/>
            <person name="Ushijima S."/>
            <person name="Smith C.A."/>
            <person name="Donoghue J."/>
            <person name="Ahrendt S."/>
            <person name="Andreopoulos W."/>
            <person name="He G."/>
            <person name="LaButti K."/>
            <person name="Lipzen A."/>
            <person name="Ng V."/>
            <person name="Riley R."/>
            <person name="Sandor L."/>
            <person name="Barry K."/>
            <person name="Martinez A.T."/>
            <person name="Xiao Y."/>
            <person name="Gibbons J.G."/>
            <person name="Terashima K."/>
            <person name="Grigoriev I.V."/>
            <person name="Hibbett D."/>
        </authorList>
    </citation>
    <scope>NUCLEOTIDE SEQUENCE [LARGE SCALE GENOMIC DNA]</scope>
    <source>
        <strain evidence="4 5">TFB7810</strain>
    </source>
</reference>
<evidence type="ECO:0000313" key="5">
    <source>
        <dbReference type="Proteomes" id="UP001142393"/>
    </source>
</evidence>
<comment type="caution">
    <text evidence="4">The sequence shown here is derived from an EMBL/GenBank/DDBJ whole genome shotgun (WGS) entry which is preliminary data.</text>
</comment>
<name>A0A9W8NVZ5_9AGAR</name>
<dbReference type="Pfam" id="PF00106">
    <property type="entry name" value="adh_short"/>
    <property type="match status" value="1"/>
</dbReference>
<dbReference type="GO" id="GO:0016491">
    <property type="term" value="F:oxidoreductase activity"/>
    <property type="evidence" value="ECO:0007669"/>
    <property type="project" value="UniProtKB-KW"/>
</dbReference>
<comment type="similarity">
    <text evidence="1">Belongs to the short-chain dehydrogenases/reductases (SDR) family.</text>
</comment>
<dbReference type="PRINTS" id="PR00081">
    <property type="entry name" value="GDHRDH"/>
</dbReference>
<keyword evidence="3" id="KW-0560">Oxidoreductase</keyword>
<dbReference type="Gene3D" id="3.40.50.720">
    <property type="entry name" value="NAD(P)-binding Rossmann-like Domain"/>
    <property type="match status" value="1"/>
</dbReference>
<dbReference type="PANTHER" id="PTHR24320:SF282">
    <property type="entry name" value="WW DOMAIN-CONTAINING OXIDOREDUCTASE"/>
    <property type="match status" value="1"/>
</dbReference>
<dbReference type="CDD" id="cd05327">
    <property type="entry name" value="retinol-DH_like_SDR_c_like"/>
    <property type="match status" value="1"/>
</dbReference>
<evidence type="ECO:0000256" key="1">
    <source>
        <dbReference type="ARBA" id="ARBA00006484"/>
    </source>
</evidence>
<dbReference type="InterPro" id="IPR036291">
    <property type="entry name" value="NAD(P)-bd_dom_sf"/>
</dbReference>
<organism evidence="4 5">
    <name type="scientific">Lentinula detonsa</name>
    <dbReference type="NCBI Taxonomy" id="2804962"/>
    <lineage>
        <taxon>Eukaryota</taxon>
        <taxon>Fungi</taxon>
        <taxon>Dikarya</taxon>
        <taxon>Basidiomycota</taxon>
        <taxon>Agaricomycotina</taxon>
        <taxon>Agaricomycetes</taxon>
        <taxon>Agaricomycetidae</taxon>
        <taxon>Agaricales</taxon>
        <taxon>Marasmiineae</taxon>
        <taxon>Omphalotaceae</taxon>
        <taxon>Lentinula</taxon>
    </lineage>
</organism>
<dbReference type="PANTHER" id="PTHR24320">
    <property type="entry name" value="RETINOL DEHYDROGENASE"/>
    <property type="match status" value="1"/>
</dbReference>
<evidence type="ECO:0000256" key="2">
    <source>
        <dbReference type="ARBA" id="ARBA00022857"/>
    </source>
</evidence>
<dbReference type="Proteomes" id="UP001142393">
    <property type="component" value="Unassembled WGS sequence"/>
</dbReference>